<reference evidence="8" key="1">
    <citation type="submission" date="2025-08" db="UniProtKB">
        <authorList>
            <consortium name="RefSeq"/>
        </authorList>
    </citation>
    <scope>IDENTIFICATION</scope>
</reference>
<dbReference type="InterPro" id="IPR013098">
    <property type="entry name" value="Ig_I-set"/>
</dbReference>
<evidence type="ECO:0000313" key="7">
    <source>
        <dbReference type="Proteomes" id="UP000515154"/>
    </source>
</evidence>
<name>A0A7E6FHW4_9MOLL</name>
<feature type="compositionally biased region" description="Basic and acidic residues" evidence="3">
    <location>
        <begin position="297"/>
        <end position="308"/>
    </location>
</feature>
<feature type="transmembrane region" description="Helical" evidence="4">
    <location>
        <begin position="746"/>
        <end position="765"/>
    </location>
</feature>
<evidence type="ECO:0000256" key="2">
    <source>
        <dbReference type="ARBA" id="ARBA00023157"/>
    </source>
</evidence>
<dbReference type="Pfam" id="PF07679">
    <property type="entry name" value="I-set"/>
    <property type="match status" value="1"/>
</dbReference>
<dbReference type="SUPFAM" id="SSF48726">
    <property type="entry name" value="Immunoglobulin"/>
    <property type="match status" value="1"/>
</dbReference>
<feature type="domain" description="Fibronectin type-III" evidence="6">
    <location>
        <begin position="403"/>
        <end position="523"/>
    </location>
</feature>
<evidence type="ECO:0000256" key="4">
    <source>
        <dbReference type="SAM" id="Phobius"/>
    </source>
</evidence>
<dbReference type="SMART" id="SM00409">
    <property type="entry name" value="IG"/>
    <property type="match status" value="1"/>
</dbReference>
<evidence type="ECO:0000256" key="3">
    <source>
        <dbReference type="SAM" id="MobiDB-lite"/>
    </source>
</evidence>
<dbReference type="InterPro" id="IPR036116">
    <property type="entry name" value="FN3_sf"/>
</dbReference>
<gene>
    <name evidence="8" type="primary">LOC115216671</name>
</gene>
<feature type="domain" description="Ig-like" evidence="5">
    <location>
        <begin position="90"/>
        <end position="194"/>
    </location>
</feature>
<dbReference type="AlphaFoldDB" id="A0A7E6FHW4"/>
<keyword evidence="7" id="KW-1185">Reference proteome</keyword>
<keyword evidence="4" id="KW-0812">Transmembrane</keyword>
<dbReference type="Gene3D" id="2.60.40.10">
    <property type="entry name" value="Immunoglobulins"/>
    <property type="match status" value="6"/>
</dbReference>
<dbReference type="SUPFAM" id="SSF49265">
    <property type="entry name" value="Fibronectin type III"/>
    <property type="match status" value="3"/>
</dbReference>
<evidence type="ECO:0000259" key="6">
    <source>
        <dbReference type="PROSITE" id="PS50853"/>
    </source>
</evidence>
<dbReference type="Proteomes" id="UP000515154">
    <property type="component" value="Linkage group LG1"/>
</dbReference>
<proteinExistence type="predicted"/>
<dbReference type="PROSITE" id="PS50853">
    <property type="entry name" value="FN3"/>
    <property type="match status" value="5"/>
</dbReference>
<organism evidence="7 8">
    <name type="scientific">Octopus sinensis</name>
    <name type="common">East Asian common octopus</name>
    <dbReference type="NCBI Taxonomy" id="2607531"/>
    <lineage>
        <taxon>Eukaryota</taxon>
        <taxon>Metazoa</taxon>
        <taxon>Spiralia</taxon>
        <taxon>Lophotrochozoa</taxon>
        <taxon>Mollusca</taxon>
        <taxon>Cephalopoda</taxon>
        <taxon>Coleoidea</taxon>
        <taxon>Octopodiformes</taxon>
        <taxon>Octopoda</taxon>
        <taxon>Incirrata</taxon>
        <taxon>Octopodidae</taxon>
        <taxon>Octopus</taxon>
    </lineage>
</organism>
<dbReference type="RefSeq" id="XP_036367178.1">
    <property type="nucleotide sequence ID" value="XM_036511285.1"/>
</dbReference>
<dbReference type="KEGG" id="osn:115216671"/>
<accession>A0A7E6FHW4</accession>
<feature type="region of interest" description="Disordered" evidence="3">
    <location>
        <begin position="285"/>
        <end position="308"/>
    </location>
</feature>
<dbReference type="Pfam" id="PF00041">
    <property type="entry name" value="fn3"/>
    <property type="match status" value="3"/>
</dbReference>
<sequence>MLGVSVSGESSQNDSWTKIVKMLQHQHCGSSMTGLIPFSRLLLPNMRKLGVFPLFMDLLVILCYLGVGIPSVAGKYPLEKRQTKVIYRNPGEYFALNKETGAYLNIENKPESKVANVGEDTNFVCMPNSLELKKFEIKWKHNDVILNLTNTEKYKTNELKTNITIKSVTFQDAGVYTCMVILDMDMKMSKANLTVKGVPDPPVDVKFVTCPSGRAEISWSPGNDNGFRISAYFIQYNSSHNPSLWRTYEEPIKPALNNYYMDLRPWGKYSIRMLAENKLGLSKPSLPTKKTCSAPSKHPDRNPKEVWTRTDQTGKLIIQWTTMIRFYHHGPNFKYRVSWQRRGSTFWNSQDVEDSERGELQVDVDEVYTPYNIKVRAVNAMGDSPQPPFVFVGYSGEGRPLNRPKDFRVDPHFEMQPHEVHFIWEAVNMSERQVQGEFKGYKLQYWKASEGRSEMKEVDIYVSRNSNERGDHRHHRSHHRGQDIRATVTNLPAYTAMRAQVCVMNTHFVGHPSNIANFHTPEGKPGPVQNLRIESYGVTFALLKWQQPNEPNGKLLGYDIGYQSVDSNKADGKIELLKPQIDNPTTLGARITGLKRDHNYRFYVWARTKAGKGANSVVNVKTMYTYQPIKPKVYIAGVGSRTVNISWMAPTNDHIGYSIEYRKLGDESWQATRYLWRKKWSLLGYLEPGTRYQIRVAAQNNVGDKASSRVLEVQTAFQVNGTQYQTSNGMPRSNPSSAIRTGLKSYILIILTQLFTIFAMVFQVFQ</sequence>
<keyword evidence="4" id="KW-0472">Membrane</keyword>
<keyword evidence="4" id="KW-1133">Transmembrane helix</keyword>
<dbReference type="CDD" id="cd00063">
    <property type="entry name" value="FN3"/>
    <property type="match status" value="4"/>
</dbReference>
<feature type="domain" description="Fibronectin type-III" evidence="6">
    <location>
        <begin position="629"/>
        <end position="718"/>
    </location>
</feature>
<dbReference type="InterPro" id="IPR013783">
    <property type="entry name" value="Ig-like_fold"/>
</dbReference>
<dbReference type="InterPro" id="IPR036179">
    <property type="entry name" value="Ig-like_dom_sf"/>
</dbReference>
<dbReference type="GO" id="GO:0098609">
    <property type="term" value="P:cell-cell adhesion"/>
    <property type="evidence" value="ECO:0007669"/>
    <property type="project" value="TreeGrafter"/>
</dbReference>
<feature type="domain" description="Fibronectin type-III" evidence="6">
    <location>
        <begin position="527"/>
        <end position="628"/>
    </location>
</feature>
<evidence type="ECO:0000256" key="1">
    <source>
        <dbReference type="ARBA" id="ARBA00022737"/>
    </source>
</evidence>
<evidence type="ECO:0000259" key="5">
    <source>
        <dbReference type="PROSITE" id="PS50835"/>
    </source>
</evidence>
<evidence type="ECO:0000313" key="8">
    <source>
        <dbReference type="RefSeq" id="XP_036367178.1"/>
    </source>
</evidence>
<feature type="domain" description="Fibronectin type-III" evidence="6">
    <location>
        <begin position="198"/>
        <end position="296"/>
    </location>
</feature>
<feature type="transmembrane region" description="Helical" evidence="4">
    <location>
        <begin position="51"/>
        <end position="74"/>
    </location>
</feature>
<dbReference type="PANTHER" id="PTHR44170">
    <property type="entry name" value="PROTEIN SIDEKICK"/>
    <property type="match status" value="1"/>
</dbReference>
<keyword evidence="2" id="KW-1015">Disulfide bond</keyword>
<dbReference type="SMART" id="SM00060">
    <property type="entry name" value="FN3"/>
    <property type="match status" value="5"/>
</dbReference>
<feature type="domain" description="Fibronectin type-III" evidence="6">
    <location>
        <begin position="299"/>
        <end position="398"/>
    </location>
</feature>
<dbReference type="InterPro" id="IPR003961">
    <property type="entry name" value="FN3_dom"/>
</dbReference>
<dbReference type="PROSITE" id="PS50835">
    <property type="entry name" value="IG_LIKE"/>
    <property type="match status" value="1"/>
</dbReference>
<dbReference type="GO" id="GO:0016020">
    <property type="term" value="C:membrane"/>
    <property type="evidence" value="ECO:0007669"/>
    <property type="project" value="UniProtKB-SubCell"/>
</dbReference>
<dbReference type="InterPro" id="IPR003599">
    <property type="entry name" value="Ig_sub"/>
</dbReference>
<dbReference type="FunFam" id="2.60.40.10:FF:000035">
    <property type="entry name" value="Contactin 1"/>
    <property type="match status" value="1"/>
</dbReference>
<dbReference type="PANTHER" id="PTHR44170:SF6">
    <property type="entry name" value="CONTACTIN"/>
    <property type="match status" value="1"/>
</dbReference>
<dbReference type="InterPro" id="IPR007110">
    <property type="entry name" value="Ig-like_dom"/>
</dbReference>
<keyword evidence="1" id="KW-0677">Repeat</keyword>
<protein>
    <submittedName>
        <fullName evidence="8">Neuroglian-like isoform X1</fullName>
    </submittedName>
</protein>